<name>A0A823A5M6_NELNU</name>
<evidence type="ECO:0000313" key="4">
    <source>
        <dbReference type="Proteomes" id="UP000607653"/>
    </source>
</evidence>
<dbReference type="AlphaFoldDB" id="A0A823A5M6"/>
<evidence type="ECO:0000256" key="1">
    <source>
        <dbReference type="SAM" id="MobiDB-lite"/>
    </source>
</evidence>
<keyword evidence="4" id="KW-1185">Reference proteome</keyword>
<dbReference type="Proteomes" id="UP000607653">
    <property type="component" value="Unassembled WGS sequence"/>
</dbReference>
<evidence type="ECO:0000313" key="3">
    <source>
        <dbReference type="EMBL" id="DAD49826.1"/>
    </source>
</evidence>
<feature type="region of interest" description="Disordered" evidence="1">
    <location>
        <begin position="1"/>
        <end position="22"/>
    </location>
</feature>
<protein>
    <submittedName>
        <fullName evidence="3">Uncharacterized protein</fullName>
    </submittedName>
</protein>
<comment type="caution">
    <text evidence="3">The sequence shown here is derived from an EMBL/GenBank/DDBJ whole genome shotgun (WGS) entry which is preliminary data.</text>
</comment>
<dbReference type="EMBL" id="DUZY01000001">
    <property type="protein sequence ID" value="DAD19802.1"/>
    <property type="molecule type" value="Genomic_DNA"/>
</dbReference>
<accession>A0A823A5M6</accession>
<organism evidence="3 4">
    <name type="scientific">Nelumbo nucifera</name>
    <name type="common">Sacred lotus</name>
    <dbReference type="NCBI Taxonomy" id="4432"/>
    <lineage>
        <taxon>Eukaryota</taxon>
        <taxon>Viridiplantae</taxon>
        <taxon>Streptophyta</taxon>
        <taxon>Embryophyta</taxon>
        <taxon>Tracheophyta</taxon>
        <taxon>Spermatophyta</taxon>
        <taxon>Magnoliopsida</taxon>
        <taxon>Proteales</taxon>
        <taxon>Nelumbonaceae</taxon>
        <taxon>Nelumbo</taxon>
    </lineage>
</organism>
<dbReference type="EMBL" id="DUZY01000456">
    <property type="protein sequence ID" value="DAD49826.1"/>
    <property type="molecule type" value="Genomic_DNA"/>
</dbReference>
<evidence type="ECO:0000313" key="2">
    <source>
        <dbReference type="EMBL" id="DAD19802.1"/>
    </source>
</evidence>
<proteinExistence type="predicted"/>
<reference evidence="3 4" key="1">
    <citation type="journal article" date="2020" name="Mol. Biol. Evol.">
        <title>Distinct Expression and Methylation Patterns for Genes with Different Fates following a Single Whole-Genome Duplication in Flowering Plants.</title>
        <authorList>
            <person name="Shi T."/>
            <person name="Rahmani R.S."/>
            <person name="Gugger P.F."/>
            <person name="Wang M."/>
            <person name="Li H."/>
            <person name="Zhang Y."/>
            <person name="Li Z."/>
            <person name="Wang Q."/>
            <person name="Van de Peer Y."/>
            <person name="Marchal K."/>
            <person name="Chen J."/>
        </authorList>
    </citation>
    <scope>NUCLEOTIDE SEQUENCE [LARGE SCALE GENOMIC DNA]</scope>
    <source>
        <tissue evidence="3">Leaf</tissue>
    </source>
</reference>
<sequence>MSVQRSRCCKRKEERKQDDESD</sequence>
<feature type="compositionally biased region" description="Basic and acidic residues" evidence="1">
    <location>
        <begin position="11"/>
        <end position="22"/>
    </location>
</feature>
<gene>
    <name evidence="2" type="ORF">HUJ06_021265</name>
    <name evidence="3" type="ORF">HUJ06_031763</name>
</gene>